<feature type="signal peptide" evidence="2">
    <location>
        <begin position="1"/>
        <end position="19"/>
    </location>
</feature>
<reference evidence="3 4" key="1">
    <citation type="submission" date="2021-01" db="EMBL/GenBank/DDBJ databases">
        <title>Whole genome shotgun sequence of Planotetraspora kaengkrachanensis NBRC 104272.</title>
        <authorList>
            <person name="Komaki H."/>
            <person name="Tamura T."/>
        </authorList>
    </citation>
    <scope>NUCLEOTIDE SEQUENCE [LARGE SCALE GENOMIC DNA]</scope>
    <source>
        <strain evidence="3 4">NBRC 104272</strain>
    </source>
</reference>
<evidence type="ECO:0000256" key="2">
    <source>
        <dbReference type="SAM" id="SignalP"/>
    </source>
</evidence>
<proteinExistence type="predicted"/>
<dbReference type="AlphaFoldDB" id="A0A8J3M0X1"/>
<accession>A0A8J3M0X1</accession>
<feature type="region of interest" description="Disordered" evidence="1">
    <location>
        <begin position="95"/>
        <end position="123"/>
    </location>
</feature>
<keyword evidence="2" id="KW-0732">Signal</keyword>
<dbReference type="RefSeq" id="WP_203883484.1">
    <property type="nucleotide sequence ID" value="NZ_BAABHH010000005.1"/>
</dbReference>
<dbReference type="PROSITE" id="PS51257">
    <property type="entry name" value="PROKAR_LIPOPROTEIN"/>
    <property type="match status" value="1"/>
</dbReference>
<gene>
    <name evidence="3" type="ORF">Pka01_31800</name>
</gene>
<protein>
    <recommendedName>
        <fullName evidence="5">Lipoprotein</fullName>
    </recommendedName>
</protein>
<name>A0A8J3M0X1_9ACTN</name>
<keyword evidence="4" id="KW-1185">Reference proteome</keyword>
<sequence length="152" mass="16225">MLRRLFPLAAIAVLLTACSGGSIDESGAQLAKDGQQVMAWEKWVEPKITSPATENVACGDGTFKRVFTATATLSSNNPDADDTLDNAERTIGARFSEAGYETATGGPDQSDKTDSRQVKEVKQEPEITFTYTMTLPQEDTVAVTVEGQTACA</sequence>
<feature type="chain" id="PRO_5039490089" description="Lipoprotein" evidence="2">
    <location>
        <begin position="20"/>
        <end position="152"/>
    </location>
</feature>
<evidence type="ECO:0008006" key="5">
    <source>
        <dbReference type="Google" id="ProtNLM"/>
    </source>
</evidence>
<organism evidence="3 4">
    <name type="scientific">Planotetraspora kaengkrachanensis</name>
    <dbReference type="NCBI Taxonomy" id="575193"/>
    <lineage>
        <taxon>Bacteria</taxon>
        <taxon>Bacillati</taxon>
        <taxon>Actinomycetota</taxon>
        <taxon>Actinomycetes</taxon>
        <taxon>Streptosporangiales</taxon>
        <taxon>Streptosporangiaceae</taxon>
        <taxon>Planotetraspora</taxon>
    </lineage>
</organism>
<comment type="caution">
    <text evidence="3">The sequence shown here is derived from an EMBL/GenBank/DDBJ whole genome shotgun (WGS) entry which is preliminary data.</text>
</comment>
<evidence type="ECO:0000313" key="3">
    <source>
        <dbReference type="EMBL" id="GIG80053.1"/>
    </source>
</evidence>
<feature type="compositionally biased region" description="Basic and acidic residues" evidence="1">
    <location>
        <begin position="109"/>
        <end position="123"/>
    </location>
</feature>
<evidence type="ECO:0000256" key="1">
    <source>
        <dbReference type="SAM" id="MobiDB-lite"/>
    </source>
</evidence>
<evidence type="ECO:0000313" key="4">
    <source>
        <dbReference type="Proteomes" id="UP000630097"/>
    </source>
</evidence>
<dbReference type="Proteomes" id="UP000630097">
    <property type="component" value="Unassembled WGS sequence"/>
</dbReference>
<dbReference type="EMBL" id="BONV01000012">
    <property type="protein sequence ID" value="GIG80053.1"/>
    <property type="molecule type" value="Genomic_DNA"/>
</dbReference>